<dbReference type="Pfam" id="PF12728">
    <property type="entry name" value="HTH_17"/>
    <property type="match status" value="1"/>
</dbReference>
<evidence type="ECO:0000259" key="1">
    <source>
        <dbReference type="Pfam" id="PF12728"/>
    </source>
</evidence>
<name>A0ABS1Y4G3_9CORY</name>
<evidence type="ECO:0000313" key="3">
    <source>
        <dbReference type="Proteomes" id="UP001518680"/>
    </source>
</evidence>
<sequence>MSPAFLKTPEAAVYLGLSRRTLEHWRYQGEGPRYSRLGRSVVYAVTDLDDFTRARAVGGGA</sequence>
<dbReference type="EMBL" id="JAACBX020000001">
    <property type="protein sequence ID" value="MBM0243274.1"/>
    <property type="molecule type" value="Genomic_DNA"/>
</dbReference>
<organism evidence="2 3">
    <name type="scientific">Corynebacterium macginleyi</name>
    <dbReference type="NCBI Taxonomy" id="38290"/>
    <lineage>
        <taxon>Bacteria</taxon>
        <taxon>Bacillati</taxon>
        <taxon>Actinomycetota</taxon>
        <taxon>Actinomycetes</taxon>
        <taxon>Mycobacteriales</taxon>
        <taxon>Corynebacteriaceae</taxon>
        <taxon>Corynebacterium</taxon>
    </lineage>
</organism>
<proteinExistence type="predicted"/>
<evidence type="ECO:0000313" key="2">
    <source>
        <dbReference type="EMBL" id="MBM0243274.1"/>
    </source>
</evidence>
<feature type="domain" description="Helix-turn-helix" evidence="1">
    <location>
        <begin position="5"/>
        <end position="55"/>
    </location>
</feature>
<accession>A0ABS1Y4G3</accession>
<gene>
    <name evidence="2" type="ORF">GWO63_003030</name>
</gene>
<comment type="caution">
    <text evidence="2">The sequence shown here is derived from an EMBL/GenBank/DDBJ whole genome shotgun (WGS) entry which is preliminary data.</text>
</comment>
<protein>
    <submittedName>
        <fullName evidence="2">Helix-turn-helix domain-containing protein</fullName>
    </submittedName>
</protein>
<keyword evidence="3" id="KW-1185">Reference proteome</keyword>
<reference evidence="2 3" key="1">
    <citation type="submission" date="2021-01" db="EMBL/GenBank/DDBJ databases">
        <title>Complete genome sequences of Corynebacterium macginleyi strains isolated from infectious keratitis.</title>
        <authorList>
            <person name="Sagerfors S."/>
            <person name="Poehlein A."/>
            <person name="Soderquist B."/>
            <person name="Bruggemann H."/>
        </authorList>
    </citation>
    <scope>NUCLEOTIDE SEQUENCE [LARGE SCALE GENOMIC DNA]</scope>
    <source>
        <strain evidence="2 3">12T220</strain>
    </source>
</reference>
<dbReference type="InterPro" id="IPR009061">
    <property type="entry name" value="DNA-bd_dom_put_sf"/>
</dbReference>
<dbReference type="GeneID" id="99615146"/>
<dbReference type="InterPro" id="IPR041657">
    <property type="entry name" value="HTH_17"/>
</dbReference>
<dbReference type="RefSeq" id="WP_121910508.1">
    <property type="nucleotide sequence ID" value="NZ_CP068291.1"/>
</dbReference>
<dbReference type="SUPFAM" id="SSF46955">
    <property type="entry name" value="Putative DNA-binding domain"/>
    <property type="match status" value="1"/>
</dbReference>
<dbReference type="Proteomes" id="UP001518680">
    <property type="component" value="Unassembled WGS sequence"/>
</dbReference>